<reference evidence="1 2" key="1">
    <citation type="journal article" date="2010" name="J. Bacteriol.">
        <title>Complete genome sequence of "Candidatus Puniceispirillum marinum" IMCC1322, a representative of the SAR116 clade in the Alphaproteobacteria.</title>
        <authorList>
            <person name="Oh H.M."/>
            <person name="Kwon K.K."/>
            <person name="Kang I."/>
            <person name="Kang S.G."/>
            <person name="Lee J.H."/>
            <person name="Kim S.J."/>
            <person name="Cho J.C."/>
        </authorList>
    </citation>
    <scope>NUCLEOTIDE SEQUENCE [LARGE SCALE GENOMIC DNA]</scope>
    <source>
        <strain evidence="1 2">IMCC1322</strain>
    </source>
</reference>
<evidence type="ECO:0000313" key="1">
    <source>
        <dbReference type="EMBL" id="ADE39189.1"/>
    </source>
</evidence>
<dbReference type="EMBL" id="CP001751">
    <property type="protein sequence ID" value="ADE39189.1"/>
    <property type="molecule type" value="Genomic_DNA"/>
</dbReference>
<sequence>MEQKLARKVEDVLKMHENKSKQDNLDEAERLDEKFENVEPDPFRYSIEQAIGLPAFTK</sequence>
<accession>D5BSE2</accession>
<dbReference type="KEGG" id="apb:SAR116_0946"/>
<name>D5BSE2_PUNMI</name>
<dbReference type="AlphaFoldDB" id="D5BSE2"/>
<keyword evidence="2" id="KW-1185">Reference proteome</keyword>
<gene>
    <name evidence="1" type="ordered locus">SAR116_0946</name>
</gene>
<evidence type="ECO:0000313" key="2">
    <source>
        <dbReference type="Proteomes" id="UP000007460"/>
    </source>
</evidence>
<proteinExistence type="predicted"/>
<organism evidence="1 2">
    <name type="scientific">Puniceispirillum marinum (strain IMCC1322)</name>
    <dbReference type="NCBI Taxonomy" id="488538"/>
    <lineage>
        <taxon>Bacteria</taxon>
        <taxon>Pseudomonadati</taxon>
        <taxon>Pseudomonadota</taxon>
        <taxon>Alphaproteobacteria</taxon>
        <taxon>Candidatus Puniceispirillales</taxon>
        <taxon>Candidatus Puniceispirillaceae</taxon>
        <taxon>Candidatus Puniceispirillum</taxon>
    </lineage>
</organism>
<dbReference type="Proteomes" id="UP000007460">
    <property type="component" value="Chromosome"/>
</dbReference>
<dbReference type="RefSeq" id="WP_013045818.1">
    <property type="nucleotide sequence ID" value="NC_014010.1"/>
</dbReference>
<dbReference type="STRING" id="488538.SAR116_0946"/>
<protein>
    <submittedName>
        <fullName evidence="1">Uncharacterized protein</fullName>
    </submittedName>
</protein>
<dbReference type="HOGENOM" id="CLU_2976074_0_0_5"/>